<feature type="region of interest" description="Disordered" evidence="1">
    <location>
        <begin position="220"/>
        <end position="296"/>
    </location>
</feature>
<feature type="compositionally biased region" description="Pro residues" evidence="1">
    <location>
        <begin position="107"/>
        <end position="123"/>
    </location>
</feature>
<dbReference type="Proteomes" id="UP001305779">
    <property type="component" value="Unassembled WGS sequence"/>
</dbReference>
<evidence type="ECO:0000313" key="2">
    <source>
        <dbReference type="EMBL" id="KAK4498228.1"/>
    </source>
</evidence>
<proteinExistence type="predicted"/>
<feature type="compositionally biased region" description="Pro residues" evidence="1">
    <location>
        <begin position="234"/>
        <end position="245"/>
    </location>
</feature>
<feature type="compositionally biased region" description="Polar residues" evidence="1">
    <location>
        <begin position="33"/>
        <end position="46"/>
    </location>
</feature>
<gene>
    <name evidence="2" type="ORF">PRZ48_010885</name>
</gene>
<feature type="compositionally biased region" description="Gly residues" evidence="1">
    <location>
        <begin position="8"/>
        <end position="21"/>
    </location>
</feature>
<evidence type="ECO:0000313" key="3">
    <source>
        <dbReference type="Proteomes" id="UP001305779"/>
    </source>
</evidence>
<protein>
    <submittedName>
        <fullName evidence="2">Uncharacterized protein</fullName>
    </submittedName>
</protein>
<feature type="compositionally biased region" description="Low complexity" evidence="1">
    <location>
        <begin position="82"/>
        <end position="97"/>
    </location>
</feature>
<keyword evidence="3" id="KW-1185">Reference proteome</keyword>
<feature type="region of interest" description="Disordered" evidence="1">
    <location>
        <begin position="1"/>
        <end position="151"/>
    </location>
</feature>
<organism evidence="2 3">
    <name type="scientific">Zasmidium cellare</name>
    <name type="common">Wine cellar mold</name>
    <name type="synonym">Racodium cellare</name>
    <dbReference type="NCBI Taxonomy" id="395010"/>
    <lineage>
        <taxon>Eukaryota</taxon>
        <taxon>Fungi</taxon>
        <taxon>Dikarya</taxon>
        <taxon>Ascomycota</taxon>
        <taxon>Pezizomycotina</taxon>
        <taxon>Dothideomycetes</taxon>
        <taxon>Dothideomycetidae</taxon>
        <taxon>Mycosphaerellales</taxon>
        <taxon>Mycosphaerellaceae</taxon>
        <taxon>Zasmidium</taxon>
    </lineage>
</organism>
<reference evidence="2 3" key="1">
    <citation type="journal article" date="2023" name="G3 (Bethesda)">
        <title>A chromosome-level genome assembly of Zasmidium syzygii isolated from banana leaves.</title>
        <authorList>
            <person name="van Westerhoven A.C."/>
            <person name="Mehrabi R."/>
            <person name="Talebi R."/>
            <person name="Steentjes M.B.F."/>
            <person name="Corcolon B."/>
            <person name="Chong P.A."/>
            <person name="Kema G.H.J."/>
            <person name="Seidl M.F."/>
        </authorList>
    </citation>
    <scope>NUCLEOTIDE SEQUENCE [LARGE SCALE GENOMIC DNA]</scope>
    <source>
        <strain evidence="2 3">P124</strain>
    </source>
</reference>
<accession>A0ABR0E9W0</accession>
<name>A0ABR0E9W0_ZASCE</name>
<evidence type="ECO:0000256" key="1">
    <source>
        <dbReference type="SAM" id="MobiDB-lite"/>
    </source>
</evidence>
<sequence>MLQSPVPYGGGAGAGAGGAFAGTGYAHHAPLNLGQSQPPTGVSREQASYHGVGPYGVNVPAGNHSSMSAPGHNLPTPAPAHQQYAQQIYQQQQFQQQDVRQSASPHAPTPPTKYPMAAPPLPQTPGNTQAPASNAAPSPMSPQSPGSQNREQQRISLLFDINVELLQEVNRLQVEGHGGAISPQQLMQLRNEGKPDKMASDEYIQCLRRVQANLAYLMPKASNDPSGQAQAKAPPGPAHMTPPPHMAQLQVKYEQLRELFPGWPGMDQRPSQSSSSPKPNGPNATNGMMPPASAQT</sequence>
<feature type="compositionally biased region" description="Low complexity" evidence="1">
    <location>
        <begin position="129"/>
        <end position="148"/>
    </location>
</feature>
<comment type="caution">
    <text evidence="2">The sequence shown here is derived from an EMBL/GenBank/DDBJ whole genome shotgun (WGS) entry which is preliminary data.</text>
</comment>
<dbReference type="EMBL" id="JAXOVC010000008">
    <property type="protein sequence ID" value="KAK4498228.1"/>
    <property type="molecule type" value="Genomic_DNA"/>
</dbReference>